<gene>
    <name evidence="2" type="ORF">Tchl_0985</name>
</gene>
<dbReference type="Proteomes" id="UP000185739">
    <property type="component" value="Chromosome"/>
</dbReference>
<evidence type="ECO:0000256" key="1">
    <source>
        <dbReference type="SAM" id="MobiDB-lite"/>
    </source>
</evidence>
<proteinExistence type="predicted"/>
<evidence type="ECO:0000313" key="2">
    <source>
        <dbReference type="EMBL" id="APR03846.1"/>
    </source>
</evidence>
<keyword evidence="3" id="KW-1185">Reference proteome</keyword>
<accession>A0A1L6FAP7</accession>
<reference evidence="2 3" key="1">
    <citation type="submission" date="2016-12" db="EMBL/GenBank/DDBJ databases">
        <title>Complete genome sequence of Thauera chlorobenzoica, a Betaproteobacterium degrading haloaromatics anaerobically to CO2 and halides.</title>
        <authorList>
            <person name="Goris T."/>
            <person name="Mergelsberg M."/>
            <person name="Boll M."/>
        </authorList>
    </citation>
    <scope>NUCLEOTIDE SEQUENCE [LARGE SCALE GENOMIC DNA]</scope>
    <source>
        <strain evidence="2 3">3CB1</strain>
    </source>
</reference>
<name>A0A1L6FAP7_9RHOO</name>
<dbReference type="STRING" id="96773.Tchl_0985"/>
<sequence length="59" mass="6283">MSGARPPNPIRFGSGRIDGRHGRFITGRRHCRVSWANGSRPSGPQGSPSTTAHARGKTS</sequence>
<dbReference type="AlphaFoldDB" id="A0A1L6FAP7"/>
<organism evidence="2 3">
    <name type="scientific">Thauera chlorobenzoica</name>
    <dbReference type="NCBI Taxonomy" id="96773"/>
    <lineage>
        <taxon>Bacteria</taxon>
        <taxon>Pseudomonadati</taxon>
        <taxon>Pseudomonadota</taxon>
        <taxon>Betaproteobacteria</taxon>
        <taxon>Rhodocyclales</taxon>
        <taxon>Zoogloeaceae</taxon>
        <taxon>Thauera</taxon>
    </lineage>
</organism>
<feature type="region of interest" description="Disordered" evidence="1">
    <location>
        <begin position="34"/>
        <end position="59"/>
    </location>
</feature>
<evidence type="ECO:0000313" key="3">
    <source>
        <dbReference type="Proteomes" id="UP000185739"/>
    </source>
</evidence>
<feature type="compositionally biased region" description="Low complexity" evidence="1">
    <location>
        <begin position="38"/>
        <end position="49"/>
    </location>
</feature>
<dbReference type="EMBL" id="CP018839">
    <property type="protein sequence ID" value="APR03846.1"/>
    <property type="molecule type" value="Genomic_DNA"/>
</dbReference>
<feature type="region of interest" description="Disordered" evidence="1">
    <location>
        <begin position="1"/>
        <end position="22"/>
    </location>
</feature>
<dbReference type="KEGG" id="tcl:Tchl_0985"/>
<protein>
    <submittedName>
        <fullName evidence="2">Uncharacterized protein</fullName>
    </submittedName>
</protein>